<feature type="repeat" description="ANK" evidence="1">
    <location>
        <begin position="809"/>
        <end position="841"/>
    </location>
</feature>
<evidence type="ECO:0000256" key="2">
    <source>
        <dbReference type="SAM" id="SignalP"/>
    </source>
</evidence>
<dbReference type="PROSITE" id="PS50088">
    <property type="entry name" value="ANK_REPEAT"/>
    <property type="match status" value="1"/>
</dbReference>
<dbReference type="AlphaFoldDB" id="A0A1I7TKX8"/>
<dbReference type="InterPro" id="IPR003125">
    <property type="entry name" value="WSN"/>
</dbReference>
<dbReference type="Pfam" id="PF02206">
    <property type="entry name" value="WSN"/>
    <property type="match status" value="1"/>
</dbReference>
<feature type="domain" description="Domain of unknown function WSN" evidence="3">
    <location>
        <begin position="21"/>
        <end position="91"/>
    </location>
</feature>
<dbReference type="InterPro" id="IPR036770">
    <property type="entry name" value="Ankyrin_rpt-contain_sf"/>
</dbReference>
<dbReference type="PANTHER" id="PTHR22956:SF18">
    <property type="entry name" value="ANK_REP_REGION DOMAIN-CONTAINING PROTEIN-RELATED"/>
    <property type="match status" value="1"/>
</dbReference>
<evidence type="ECO:0000313" key="4">
    <source>
        <dbReference type="Proteomes" id="UP000095282"/>
    </source>
</evidence>
<reference evidence="5" key="1">
    <citation type="submission" date="2016-11" db="UniProtKB">
        <authorList>
            <consortium name="WormBaseParasite"/>
        </authorList>
    </citation>
    <scope>IDENTIFICATION</scope>
</reference>
<evidence type="ECO:0000313" key="5">
    <source>
        <dbReference type="WBParaSite" id="Csp11.Scaffold628.g6936.t1"/>
    </source>
</evidence>
<dbReference type="InterPro" id="IPR053345">
    <property type="entry name" value="Ankyrin_repeat-containing"/>
</dbReference>
<evidence type="ECO:0000259" key="3">
    <source>
        <dbReference type="SMART" id="SM00453"/>
    </source>
</evidence>
<dbReference type="InterPro" id="IPR002110">
    <property type="entry name" value="Ankyrin_rpt"/>
</dbReference>
<dbReference type="PROSITE" id="PS50297">
    <property type="entry name" value="ANK_REP_REGION"/>
    <property type="match status" value="1"/>
</dbReference>
<dbReference type="SMART" id="SM00248">
    <property type="entry name" value="ANK"/>
    <property type="match status" value="2"/>
</dbReference>
<feature type="chain" id="PRO_5009307688" evidence="2">
    <location>
        <begin position="17"/>
        <end position="1155"/>
    </location>
</feature>
<sequence length="1155" mass="131661">MIKFVLFVCILSYAQAEPQKNPLQKATSELSTVSRLVNGIAIQHEINSKTLKMDEFVSEILNVDPRINGLSTLQKTDLNDVVEKMTKVSEEAKVIKTSTLDSASIENKLKTLGDLGRYLDSLKKVETKQLVDLKKTVEFATQSNQQLFSFTGFNTAARRLQDILRPDKASADVLNEFMDNFKKFETTRQSIRDYETNLNKLWVMKNVSDVLEYLEALSQTTFQFESNYNDLISILNDLEGLKSEFSVVESGLNSIEKMKDVTGILNSTQKFVESMKSNPLRNRHLTVGFSKGTSDMKLMMKEIKEDWLKRIVSDNDETGWNTLDCLNLLHPIPQGFSVDSFKSVSEKVNSLATFANNSYNLFAQIDSIQILKNETLVSLLTTIISQTNTTENSEVDNTVKTIQESENLRKLIGGLNDAASIMKKIENQDASKALNFTGIDLDLMIKGHDEFEKTQLIKSLECLKEQKFDSSKISKTLKFGSDLRALGTHSTQDKTTVPCLKQMIQFKKSYVVALGSSNNRTTRSVSYFSSLDKPLTISKDLAKGVELVRNLADLQENEQLINEVAQSEKEVLDEMKRLLPSIDTSSFTNGLLKMVQDLKSLVSRVSSEVTLGKYEKLFGAASGISGVPINSTLLINPVSTALSASNRTSESDSFRKLGRFELDYSSHQKELNTASLTVTKLKQYFDGLFSHQKEVSPENDVIAWLPAIGVSLGALGVTVFFAAGGHFAFRKWQYKKMQNDPNSFLYLIQAIPEERHRFGKAYWDDPNNQILPIHESIVRGRWGTFKKLVDNGANVNAFYSNSSNPEETSYTTPLHLAAREEDRKFVEYLIKNGAQLDLLDSEYRLASDYCPSDQKVPFPSIGKKFLRRVPPQMKPKDFKIINFADDDYRQPFAQKFGQICENLDDSTHLVFSVISGNLIDLHKYSHALPLLFCGKMIMSDNWIKKNGEKTGNKLTVDYKQDRVTSASRNGTEYHTICQIYTHIQERRIPYLAKIKAYFYGGTQKRWFKMAATVSLLGGVPMFHGLLPRHDDPIMKGDSKKHFFHYFKNRGPIFIFTEEPEEVMEKRSYLKNNNWITWMTYESFFDFVLKFEFPEFPPKKGDTIERTRLPETFRYNDDDKMADMVETEWAINRYYELQQSKPQETNRSHKFGEPQV</sequence>
<dbReference type="eggNOG" id="ENOG502TH2A">
    <property type="taxonomic scope" value="Eukaryota"/>
</dbReference>
<keyword evidence="1" id="KW-0040">ANK repeat</keyword>
<name>A0A1I7TKX8_9PELO</name>
<dbReference type="WBParaSite" id="Csp11.Scaffold628.g6936.t1">
    <property type="protein sequence ID" value="Csp11.Scaffold628.g6936.t1"/>
    <property type="gene ID" value="Csp11.Scaffold628.g6936"/>
</dbReference>
<dbReference type="Gene3D" id="1.25.40.20">
    <property type="entry name" value="Ankyrin repeat-containing domain"/>
    <property type="match status" value="1"/>
</dbReference>
<dbReference type="Proteomes" id="UP000095282">
    <property type="component" value="Unplaced"/>
</dbReference>
<dbReference type="SMART" id="SM00453">
    <property type="entry name" value="WSN"/>
    <property type="match status" value="1"/>
</dbReference>
<dbReference type="Pfam" id="PF00023">
    <property type="entry name" value="Ank"/>
    <property type="match status" value="1"/>
</dbReference>
<evidence type="ECO:0000256" key="1">
    <source>
        <dbReference type="PROSITE-ProRule" id="PRU00023"/>
    </source>
</evidence>
<dbReference type="SUPFAM" id="SSF48403">
    <property type="entry name" value="Ankyrin repeat"/>
    <property type="match status" value="1"/>
</dbReference>
<feature type="signal peptide" evidence="2">
    <location>
        <begin position="1"/>
        <end position="16"/>
    </location>
</feature>
<accession>A0A1I7TKX8</accession>
<dbReference type="PANTHER" id="PTHR22956">
    <property type="entry name" value="ANKYRIN REPEAT-CONTAINING PROTEIN F37A4.4-RELATED-RELATED"/>
    <property type="match status" value="1"/>
</dbReference>
<keyword evidence="2" id="KW-0732">Signal</keyword>
<organism evidence="4 5">
    <name type="scientific">Caenorhabditis tropicalis</name>
    <dbReference type="NCBI Taxonomy" id="1561998"/>
    <lineage>
        <taxon>Eukaryota</taxon>
        <taxon>Metazoa</taxon>
        <taxon>Ecdysozoa</taxon>
        <taxon>Nematoda</taxon>
        <taxon>Chromadorea</taxon>
        <taxon>Rhabditida</taxon>
        <taxon>Rhabditina</taxon>
        <taxon>Rhabditomorpha</taxon>
        <taxon>Rhabditoidea</taxon>
        <taxon>Rhabditidae</taxon>
        <taxon>Peloderinae</taxon>
        <taxon>Caenorhabditis</taxon>
    </lineage>
</organism>
<proteinExistence type="predicted"/>
<protein>
    <submittedName>
        <fullName evidence="5">ANK_REP_REGION domain-containing protein</fullName>
    </submittedName>
</protein>
<keyword evidence="4" id="KW-1185">Reference proteome</keyword>